<evidence type="ECO:0000313" key="1">
    <source>
        <dbReference type="EMBL" id="RQH02719.1"/>
    </source>
</evidence>
<sequence length="157" mass="17741">MTVSIDISGVVAALALLLSGYATFKTIQFNRKQEELIKGQADLTALLIEKERTDAVVDRRAELGATFVKQGTRDTYLRIFNQGRAPARNVRIDFPSGNDLVLESDVESKFPLVELDRFQSVQLIAVVHLQSPRKQIVRLRWDDDYATDNEKTLHPTL</sequence>
<organism evidence="1 2">
    <name type="scientific">Paraburkholderia dinghuensis</name>
    <dbReference type="NCBI Taxonomy" id="2305225"/>
    <lineage>
        <taxon>Bacteria</taxon>
        <taxon>Pseudomonadati</taxon>
        <taxon>Pseudomonadota</taxon>
        <taxon>Betaproteobacteria</taxon>
        <taxon>Burkholderiales</taxon>
        <taxon>Burkholderiaceae</taxon>
        <taxon>Paraburkholderia</taxon>
    </lineage>
</organism>
<accession>A0A3N6MFI6</accession>
<dbReference type="Proteomes" id="UP000272778">
    <property type="component" value="Unassembled WGS sequence"/>
</dbReference>
<dbReference type="EMBL" id="RQIS01000018">
    <property type="protein sequence ID" value="RQH02719.1"/>
    <property type="molecule type" value="Genomic_DNA"/>
</dbReference>
<proteinExistence type="predicted"/>
<comment type="caution">
    <text evidence="1">The sequence shown here is derived from an EMBL/GenBank/DDBJ whole genome shotgun (WGS) entry which is preliminary data.</text>
</comment>
<dbReference type="RefSeq" id="WP_124153103.1">
    <property type="nucleotide sequence ID" value="NZ_RQIS01000018.1"/>
</dbReference>
<dbReference type="OrthoDB" id="2081681at2"/>
<dbReference type="AlphaFoldDB" id="A0A3N6MFI6"/>
<keyword evidence="2" id="KW-1185">Reference proteome</keyword>
<reference evidence="1 2" key="1">
    <citation type="submission" date="2018-11" db="EMBL/GenBank/DDBJ databases">
        <title>Paraburkholderia sp. DHOA04, isolated from soil.</title>
        <authorList>
            <person name="Gao Z.-H."/>
            <person name="Qiu L.-H."/>
            <person name="Fu J.-C."/>
        </authorList>
    </citation>
    <scope>NUCLEOTIDE SEQUENCE [LARGE SCALE GENOMIC DNA]</scope>
    <source>
        <strain evidence="1 2">DHOA04</strain>
    </source>
</reference>
<protein>
    <submittedName>
        <fullName evidence="1">Uncharacterized protein</fullName>
    </submittedName>
</protein>
<name>A0A3N6MFI6_9BURK</name>
<gene>
    <name evidence="1" type="ORF">D1Y85_21540</name>
</gene>
<evidence type="ECO:0000313" key="2">
    <source>
        <dbReference type="Proteomes" id="UP000272778"/>
    </source>
</evidence>